<dbReference type="AlphaFoldDB" id="A0A2S8I853"/>
<gene>
    <name evidence="2" type="ORF">C5615_32885</name>
</gene>
<dbReference type="InterPro" id="IPR010985">
    <property type="entry name" value="Ribbon_hlx_hlx"/>
</dbReference>
<dbReference type="InterPro" id="IPR013321">
    <property type="entry name" value="Arc_rbn_hlx_hlx"/>
</dbReference>
<accession>A0A2S8I853</accession>
<proteinExistence type="predicted"/>
<protein>
    <submittedName>
        <fullName evidence="2">DNA-binding protein</fullName>
    </submittedName>
</protein>
<dbReference type="SUPFAM" id="SSF47598">
    <property type="entry name" value="Ribbon-helix-helix"/>
    <property type="match status" value="1"/>
</dbReference>
<feature type="domain" description="Arc-like DNA binding" evidence="1">
    <location>
        <begin position="8"/>
        <end position="42"/>
    </location>
</feature>
<evidence type="ECO:0000313" key="3">
    <source>
        <dbReference type="Proteomes" id="UP000238206"/>
    </source>
</evidence>
<name>A0A2S8I853_BURCE</name>
<dbReference type="RefSeq" id="WP_105393242.1">
    <property type="nucleotide sequence ID" value="NZ_PUIQ01000062.1"/>
</dbReference>
<dbReference type="GO" id="GO:0003677">
    <property type="term" value="F:DNA binding"/>
    <property type="evidence" value="ECO:0007669"/>
    <property type="project" value="UniProtKB-KW"/>
</dbReference>
<organism evidence="2 3">
    <name type="scientific">Burkholderia cepacia</name>
    <name type="common">Pseudomonas cepacia</name>
    <dbReference type="NCBI Taxonomy" id="292"/>
    <lineage>
        <taxon>Bacteria</taxon>
        <taxon>Pseudomonadati</taxon>
        <taxon>Pseudomonadota</taxon>
        <taxon>Betaproteobacteria</taxon>
        <taxon>Burkholderiales</taxon>
        <taxon>Burkholderiaceae</taxon>
        <taxon>Burkholderia</taxon>
        <taxon>Burkholderia cepacia complex</taxon>
    </lineage>
</organism>
<dbReference type="Proteomes" id="UP000238206">
    <property type="component" value="Unassembled WGS sequence"/>
</dbReference>
<comment type="caution">
    <text evidence="2">The sequence shown here is derived from an EMBL/GenBank/DDBJ whole genome shotgun (WGS) entry which is preliminary data.</text>
</comment>
<dbReference type="InterPro" id="IPR005569">
    <property type="entry name" value="Arc_DNA-bd_dom"/>
</dbReference>
<dbReference type="GO" id="GO:0006355">
    <property type="term" value="P:regulation of DNA-templated transcription"/>
    <property type="evidence" value="ECO:0007669"/>
    <property type="project" value="InterPro"/>
</dbReference>
<evidence type="ECO:0000313" key="2">
    <source>
        <dbReference type="EMBL" id="PQP10859.1"/>
    </source>
</evidence>
<dbReference type="Gene3D" id="1.10.1220.10">
    <property type="entry name" value="Met repressor-like"/>
    <property type="match status" value="1"/>
</dbReference>
<reference evidence="2 3" key="1">
    <citation type="submission" date="2018-02" db="EMBL/GenBank/DDBJ databases">
        <title>Draft genome sequencing of Burkholderia cepacia Y14-15.</title>
        <authorList>
            <person name="Zheng B.-X."/>
        </authorList>
    </citation>
    <scope>NUCLEOTIDE SEQUENCE [LARGE SCALE GENOMIC DNA]</scope>
    <source>
        <strain evidence="2 3">Y14-15</strain>
    </source>
</reference>
<keyword evidence="2" id="KW-0238">DNA-binding</keyword>
<evidence type="ECO:0000259" key="1">
    <source>
        <dbReference type="Pfam" id="PF03869"/>
    </source>
</evidence>
<sequence>MDDTYRSQFRLPWSVYLQLKDAAKETGRSLNGELVARLSASLAGGPGENLKPAPLTTDQLAKVLQQITLPNLLTANELETVAKRLQKLLDSDT</sequence>
<dbReference type="EMBL" id="PUIQ01000062">
    <property type="protein sequence ID" value="PQP10859.1"/>
    <property type="molecule type" value="Genomic_DNA"/>
</dbReference>
<dbReference type="Pfam" id="PF03869">
    <property type="entry name" value="Arc"/>
    <property type="match status" value="1"/>
</dbReference>